<proteinExistence type="predicted"/>
<dbReference type="AlphaFoldDB" id="A0A485LEN4"/>
<feature type="transmembrane region" description="Helical" evidence="1">
    <location>
        <begin position="463"/>
        <end position="485"/>
    </location>
</feature>
<evidence type="ECO:0000313" key="4">
    <source>
        <dbReference type="Proteomes" id="UP000332933"/>
    </source>
</evidence>
<accession>A0A485LEN4</accession>
<feature type="transmembrane region" description="Helical" evidence="1">
    <location>
        <begin position="432"/>
        <end position="451"/>
    </location>
</feature>
<gene>
    <name evidence="3" type="primary">Aste57867_20235</name>
    <name evidence="2" type="ORF">As57867_020169</name>
    <name evidence="3" type="ORF">ASTE57867_20235</name>
</gene>
<feature type="transmembrane region" description="Helical" evidence="1">
    <location>
        <begin position="391"/>
        <end position="412"/>
    </location>
</feature>
<feature type="transmembrane region" description="Helical" evidence="1">
    <location>
        <begin position="521"/>
        <end position="539"/>
    </location>
</feature>
<evidence type="ECO:0000256" key="1">
    <source>
        <dbReference type="SAM" id="Phobius"/>
    </source>
</evidence>
<keyword evidence="1" id="KW-0472">Membrane</keyword>
<name>A0A485LEN4_9STRA</name>
<organism evidence="3 4">
    <name type="scientific">Aphanomyces stellatus</name>
    <dbReference type="NCBI Taxonomy" id="120398"/>
    <lineage>
        <taxon>Eukaryota</taxon>
        <taxon>Sar</taxon>
        <taxon>Stramenopiles</taxon>
        <taxon>Oomycota</taxon>
        <taxon>Saprolegniomycetes</taxon>
        <taxon>Saprolegniales</taxon>
        <taxon>Verrucalvaceae</taxon>
        <taxon>Aphanomyces</taxon>
    </lineage>
</organism>
<protein>
    <submittedName>
        <fullName evidence="3">Aste57867_20235 protein</fullName>
    </submittedName>
</protein>
<dbReference type="EMBL" id="VJMH01006761">
    <property type="protein sequence ID" value="KAF0688121.1"/>
    <property type="molecule type" value="Genomic_DNA"/>
</dbReference>
<evidence type="ECO:0000313" key="3">
    <source>
        <dbReference type="EMBL" id="VFT96926.1"/>
    </source>
</evidence>
<feature type="transmembrane region" description="Helical" evidence="1">
    <location>
        <begin position="352"/>
        <end position="371"/>
    </location>
</feature>
<keyword evidence="1" id="KW-1133">Transmembrane helix</keyword>
<dbReference type="Proteomes" id="UP000332933">
    <property type="component" value="Unassembled WGS sequence"/>
</dbReference>
<dbReference type="EMBL" id="CAADRA010006784">
    <property type="protein sequence ID" value="VFT96926.1"/>
    <property type="molecule type" value="Genomic_DNA"/>
</dbReference>
<evidence type="ECO:0000313" key="2">
    <source>
        <dbReference type="EMBL" id="KAF0688121.1"/>
    </source>
</evidence>
<keyword evidence="1" id="KW-0812">Transmembrane</keyword>
<keyword evidence="4" id="KW-1185">Reference proteome</keyword>
<reference evidence="3 4" key="1">
    <citation type="submission" date="2019-03" db="EMBL/GenBank/DDBJ databases">
        <authorList>
            <person name="Gaulin E."/>
            <person name="Dumas B."/>
        </authorList>
    </citation>
    <scope>NUCLEOTIDE SEQUENCE [LARGE SCALE GENOMIC DNA]</scope>
    <source>
        <strain evidence="3">CBS 568.67</strain>
    </source>
</reference>
<reference evidence="2" key="2">
    <citation type="submission" date="2019-06" db="EMBL/GenBank/DDBJ databases">
        <title>Genomics analysis of Aphanomyces spp. identifies a new class of oomycete effector associated with host adaptation.</title>
        <authorList>
            <person name="Gaulin E."/>
        </authorList>
    </citation>
    <scope>NUCLEOTIDE SEQUENCE</scope>
    <source>
        <strain evidence="2">CBS 578.67</strain>
    </source>
</reference>
<sequence>MTLSHSNGSYHFASQSTFQMYWGLASDLWAVSQNTTLIGGQSLIRTSGSYAFANKSMFTLLAQNGTVVTPLGAAFTLVQSTIGPFGSIDMRNIPCPASVKQFVTAGLDILVRTLAGSATAALLYGSVSENVLGNLIVLPSNYMAVHGWGVFGGNILCPEMSDAGYVENGMATLTDGTSACGQSSIVSLQMTKPHVMLAVVAVWLSLPNQSVSAVCAHETSPMGCATNYMGPSTSFVQDHISPSDIHALETLATVAVADVSSIGATIFQYVQMDSTSPLEMLEYVVFDPADPTFFFWAWQYVLQWAVGHRQVVRFEGDVGFIHLVTEVKEAMQQDILAHEFLTTLASYICSSVQYITGVMLAITIAIALYILSSRGSVEASNLMKMNRVAGIVWVGRPLLLLRGVTALALLSTGTLELQIKHGCLSYFSVVDVPWYKTILAAGETTWLVYITNDLLMIWTKQYTSLYASNSGVLTWFVAAVLSLTMPVVHHATVNPICHIYQMDFQLVCASGVAAIGQITRFYWLLGIIASSNLVCYVVARLYYQGLGNIVDTPKCHSRLLSAGAKYFFTRSNWLYHNVYYMDPASALMNGLVSFPWCQWTYIFDIKLWRILVVERSIQDNIPSELRTALALNE</sequence>